<evidence type="ECO:0000256" key="1">
    <source>
        <dbReference type="SAM" id="MobiDB-lite"/>
    </source>
</evidence>
<dbReference type="Pfam" id="PF17957">
    <property type="entry name" value="Big_7"/>
    <property type="match status" value="1"/>
</dbReference>
<feature type="compositionally biased region" description="Low complexity" evidence="1">
    <location>
        <begin position="146"/>
        <end position="158"/>
    </location>
</feature>
<dbReference type="AlphaFoldDB" id="A0AAE3ZVT5"/>
<accession>A0AAE3ZVT5</accession>
<keyword evidence="4" id="KW-1185">Reference proteome</keyword>
<dbReference type="Proteomes" id="UP001183629">
    <property type="component" value="Unassembled WGS sequence"/>
</dbReference>
<feature type="chain" id="PRO_5042136792" evidence="2">
    <location>
        <begin position="25"/>
        <end position="158"/>
    </location>
</feature>
<name>A0AAE3ZVT5_9ACTN</name>
<feature type="compositionally biased region" description="Pro residues" evidence="1">
    <location>
        <begin position="128"/>
        <end position="145"/>
    </location>
</feature>
<dbReference type="InterPro" id="IPR013783">
    <property type="entry name" value="Ig-like_fold"/>
</dbReference>
<feature type="region of interest" description="Disordered" evidence="1">
    <location>
        <begin position="100"/>
        <end position="158"/>
    </location>
</feature>
<gene>
    <name evidence="3" type="ORF">J2S44_007239</name>
</gene>
<protein>
    <submittedName>
        <fullName evidence="3">Uncharacterized protein</fullName>
    </submittedName>
</protein>
<dbReference type="Gene3D" id="2.60.40.10">
    <property type="entry name" value="Immunoglobulins"/>
    <property type="match status" value="1"/>
</dbReference>
<dbReference type="EMBL" id="JAVDYC010000001">
    <property type="protein sequence ID" value="MDR7326989.1"/>
    <property type="molecule type" value="Genomic_DNA"/>
</dbReference>
<evidence type="ECO:0000313" key="4">
    <source>
        <dbReference type="Proteomes" id="UP001183629"/>
    </source>
</evidence>
<dbReference type="RefSeq" id="WP_310423651.1">
    <property type="nucleotide sequence ID" value="NZ_JAVDYC010000001.1"/>
</dbReference>
<comment type="caution">
    <text evidence="3">The sequence shown here is derived from an EMBL/GenBank/DDBJ whole genome shotgun (WGS) entry which is preliminary data.</text>
</comment>
<reference evidence="3 4" key="1">
    <citation type="submission" date="2023-07" db="EMBL/GenBank/DDBJ databases">
        <title>Sequencing the genomes of 1000 actinobacteria strains.</title>
        <authorList>
            <person name="Klenk H.-P."/>
        </authorList>
    </citation>
    <scope>NUCLEOTIDE SEQUENCE [LARGE SCALE GENOMIC DNA]</scope>
    <source>
        <strain evidence="3 4">DSM 44711</strain>
    </source>
</reference>
<feature type="compositionally biased region" description="Basic and acidic residues" evidence="1">
    <location>
        <begin position="100"/>
        <end position="127"/>
    </location>
</feature>
<proteinExistence type="predicted"/>
<evidence type="ECO:0000256" key="2">
    <source>
        <dbReference type="SAM" id="SignalP"/>
    </source>
</evidence>
<dbReference type="GO" id="GO:0005975">
    <property type="term" value="P:carbohydrate metabolic process"/>
    <property type="evidence" value="ECO:0007669"/>
    <property type="project" value="UniProtKB-ARBA"/>
</dbReference>
<keyword evidence="2" id="KW-0732">Signal</keyword>
<evidence type="ECO:0000313" key="3">
    <source>
        <dbReference type="EMBL" id="MDR7326989.1"/>
    </source>
</evidence>
<sequence length="158" mass="16450">MRRAASAAVAVVLVGGLLTMPASAAQARKGGDRTPPRLTVTSYAMENSTLTVSVGASDASGVRGVSLLVRGKVVATDTTAPYQLTADLSAYSGGEVRWKVRAVDRRGNDRTTEDRKSRVKPRPERPRPTPTVTPAPTATPTPAPAPTGTATPEPTETD</sequence>
<organism evidence="3 4">
    <name type="scientific">Catenuloplanes niger</name>
    <dbReference type="NCBI Taxonomy" id="587534"/>
    <lineage>
        <taxon>Bacteria</taxon>
        <taxon>Bacillati</taxon>
        <taxon>Actinomycetota</taxon>
        <taxon>Actinomycetes</taxon>
        <taxon>Micromonosporales</taxon>
        <taxon>Micromonosporaceae</taxon>
        <taxon>Catenuloplanes</taxon>
    </lineage>
</organism>
<feature type="signal peptide" evidence="2">
    <location>
        <begin position="1"/>
        <end position="24"/>
    </location>
</feature>